<evidence type="ECO:0000256" key="9">
    <source>
        <dbReference type="SAM" id="Phobius"/>
    </source>
</evidence>
<comment type="catalytic activity">
    <reaction evidence="1">
        <text>ATP + protein L-histidine = ADP + protein N-phospho-L-histidine.</text>
        <dbReference type="EC" id="2.7.13.3"/>
    </reaction>
</comment>
<dbReference type="RefSeq" id="WP_227701265.1">
    <property type="nucleotide sequence ID" value="NZ_JAJEQW010000004.1"/>
</dbReference>
<dbReference type="EMBL" id="JAJEQW010000004">
    <property type="protein sequence ID" value="MCC2241756.1"/>
    <property type="molecule type" value="Genomic_DNA"/>
</dbReference>
<dbReference type="FunFam" id="1.10.287.130:FF:000001">
    <property type="entry name" value="Two-component sensor histidine kinase"/>
    <property type="match status" value="1"/>
</dbReference>
<dbReference type="InterPro" id="IPR003661">
    <property type="entry name" value="HisK_dim/P_dom"/>
</dbReference>
<keyword evidence="7" id="KW-0902">Two-component regulatory system</keyword>
<name>A0AAW4WEL1_9FIRM</name>
<dbReference type="InterPro" id="IPR005467">
    <property type="entry name" value="His_kinase_dom"/>
</dbReference>
<evidence type="ECO:0000256" key="8">
    <source>
        <dbReference type="ARBA" id="ARBA00023136"/>
    </source>
</evidence>
<dbReference type="SUPFAM" id="SSF55874">
    <property type="entry name" value="ATPase domain of HSP90 chaperone/DNA topoisomerase II/histidine kinase"/>
    <property type="match status" value="1"/>
</dbReference>
<dbReference type="Gene3D" id="3.30.565.10">
    <property type="entry name" value="Histidine kinase-like ATPase, C-terminal domain"/>
    <property type="match status" value="1"/>
</dbReference>
<dbReference type="InterPro" id="IPR050736">
    <property type="entry name" value="Sensor_HK_Regulatory"/>
</dbReference>
<dbReference type="Pfam" id="PF00512">
    <property type="entry name" value="HisKA"/>
    <property type="match status" value="1"/>
</dbReference>
<dbReference type="SMART" id="SM00388">
    <property type="entry name" value="HisKA"/>
    <property type="match status" value="1"/>
</dbReference>
<feature type="transmembrane region" description="Helical" evidence="9">
    <location>
        <begin position="7"/>
        <end position="31"/>
    </location>
</feature>
<comment type="subcellular location">
    <subcellularLocation>
        <location evidence="2">Membrane</location>
    </subcellularLocation>
</comment>
<organism evidence="11 12">
    <name type="scientific">Roseburia amylophila</name>
    <dbReference type="NCBI Taxonomy" id="2981794"/>
    <lineage>
        <taxon>Bacteria</taxon>
        <taxon>Bacillati</taxon>
        <taxon>Bacillota</taxon>
        <taxon>Clostridia</taxon>
        <taxon>Lachnospirales</taxon>
        <taxon>Lachnospiraceae</taxon>
        <taxon>Roseburia</taxon>
    </lineage>
</organism>
<dbReference type="EC" id="2.7.13.3" evidence="3"/>
<dbReference type="InterPro" id="IPR004358">
    <property type="entry name" value="Sig_transdc_His_kin-like_C"/>
</dbReference>
<evidence type="ECO:0000313" key="11">
    <source>
        <dbReference type="EMBL" id="MCC2241756.1"/>
    </source>
</evidence>
<dbReference type="PANTHER" id="PTHR43711">
    <property type="entry name" value="TWO-COMPONENT HISTIDINE KINASE"/>
    <property type="match status" value="1"/>
</dbReference>
<dbReference type="Proteomes" id="UP001198893">
    <property type="component" value="Unassembled WGS sequence"/>
</dbReference>
<dbReference type="GO" id="GO:0016020">
    <property type="term" value="C:membrane"/>
    <property type="evidence" value="ECO:0007669"/>
    <property type="project" value="UniProtKB-SubCell"/>
</dbReference>
<keyword evidence="4" id="KW-0597">Phosphoprotein</keyword>
<dbReference type="Gene3D" id="1.10.287.130">
    <property type="match status" value="1"/>
</dbReference>
<evidence type="ECO:0000313" key="12">
    <source>
        <dbReference type="Proteomes" id="UP001198893"/>
    </source>
</evidence>
<feature type="domain" description="Histidine kinase" evidence="10">
    <location>
        <begin position="229"/>
        <end position="440"/>
    </location>
</feature>
<evidence type="ECO:0000256" key="3">
    <source>
        <dbReference type="ARBA" id="ARBA00012438"/>
    </source>
</evidence>
<reference evidence="11" key="1">
    <citation type="submission" date="2021-10" db="EMBL/GenBank/DDBJ databases">
        <title>Anaerobic single-cell dispensing facilitates the cultivation of human gut bacteria.</title>
        <authorList>
            <person name="Afrizal A."/>
        </authorList>
    </citation>
    <scope>NUCLEOTIDE SEQUENCE</scope>
    <source>
        <strain evidence="11">CLA-AA-H204</strain>
    </source>
</reference>
<evidence type="ECO:0000256" key="2">
    <source>
        <dbReference type="ARBA" id="ARBA00004370"/>
    </source>
</evidence>
<keyword evidence="5" id="KW-0808">Transferase</keyword>
<evidence type="ECO:0000256" key="4">
    <source>
        <dbReference type="ARBA" id="ARBA00022553"/>
    </source>
</evidence>
<keyword evidence="9" id="KW-0812">Transmembrane</keyword>
<feature type="transmembrane region" description="Helical" evidence="9">
    <location>
        <begin position="149"/>
        <end position="175"/>
    </location>
</feature>
<sequence length="440" mass="49326">MKKKINIRFIMIAALAIVVTALSAMLVYYNILKEQVFGDLKAYAHVIELLNIDDLAAGIEKDPYNPIDDDLRITLIGSEGEVLYESLLNKDEMDNHNERPEIIEAREKGEGEAIRYSATSGTHTFYYAERLQNGNVLRIGRDSVSVNRIMVNTLVIVLVIALCILFVCMGISHYLTKKLVEPIEKLATNIMLVDVNNVYEEIRPFVNTIKEQHVNIINNAQLRQEFTANVSHELKTPLTAISGYAELIGNGMTGKEDTIRFSNEIHSNANRLLSLINDIIKLSELDEADHQMEMERIDLYKLAENCVQMMQVTAEKQGIRLILQGESTMVMANKGLMDEVFYNLCSNAIRYNKPGGSVTVTVGTKDERPFLSVADTGIGIPKECQERVFERFYRVDKSRSKSTGGTGLGLAIVKHIVAQHNAALHLDSELDEGTTIEIVF</sequence>
<proteinExistence type="predicted"/>
<evidence type="ECO:0000256" key="5">
    <source>
        <dbReference type="ARBA" id="ARBA00022679"/>
    </source>
</evidence>
<dbReference type="PANTHER" id="PTHR43711:SF26">
    <property type="entry name" value="SENSOR HISTIDINE KINASE RCSC"/>
    <property type="match status" value="1"/>
</dbReference>
<dbReference type="PROSITE" id="PS50109">
    <property type="entry name" value="HIS_KIN"/>
    <property type="match status" value="1"/>
</dbReference>
<gene>
    <name evidence="11" type="ORF">LKD47_05475</name>
</gene>
<dbReference type="PRINTS" id="PR00344">
    <property type="entry name" value="BCTRLSENSOR"/>
</dbReference>
<evidence type="ECO:0000256" key="1">
    <source>
        <dbReference type="ARBA" id="ARBA00000085"/>
    </source>
</evidence>
<keyword evidence="9" id="KW-1133">Transmembrane helix</keyword>
<protein>
    <recommendedName>
        <fullName evidence="3">histidine kinase</fullName>
        <ecNumber evidence="3">2.7.13.3</ecNumber>
    </recommendedName>
</protein>
<dbReference type="SUPFAM" id="SSF47384">
    <property type="entry name" value="Homodimeric domain of signal transducing histidine kinase"/>
    <property type="match status" value="1"/>
</dbReference>
<keyword evidence="8 9" id="KW-0472">Membrane</keyword>
<comment type="caution">
    <text evidence="11">The sequence shown here is derived from an EMBL/GenBank/DDBJ whole genome shotgun (WGS) entry which is preliminary data.</text>
</comment>
<evidence type="ECO:0000259" key="10">
    <source>
        <dbReference type="PROSITE" id="PS50109"/>
    </source>
</evidence>
<accession>A0AAW4WEL1</accession>
<dbReference type="Pfam" id="PF02518">
    <property type="entry name" value="HATPase_c"/>
    <property type="match status" value="1"/>
</dbReference>
<dbReference type="FunFam" id="3.30.565.10:FF:000006">
    <property type="entry name" value="Sensor histidine kinase WalK"/>
    <property type="match status" value="1"/>
</dbReference>
<evidence type="ECO:0000256" key="7">
    <source>
        <dbReference type="ARBA" id="ARBA00023012"/>
    </source>
</evidence>
<dbReference type="GO" id="GO:0000155">
    <property type="term" value="F:phosphorelay sensor kinase activity"/>
    <property type="evidence" value="ECO:0007669"/>
    <property type="project" value="InterPro"/>
</dbReference>
<dbReference type="CDD" id="cd00082">
    <property type="entry name" value="HisKA"/>
    <property type="match status" value="1"/>
</dbReference>
<dbReference type="InterPro" id="IPR003594">
    <property type="entry name" value="HATPase_dom"/>
</dbReference>
<dbReference type="AlphaFoldDB" id="A0AAW4WEL1"/>
<keyword evidence="6 11" id="KW-0418">Kinase</keyword>
<dbReference type="InterPro" id="IPR036890">
    <property type="entry name" value="HATPase_C_sf"/>
</dbReference>
<dbReference type="InterPro" id="IPR036097">
    <property type="entry name" value="HisK_dim/P_sf"/>
</dbReference>
<evidence type="ECO:0000256" key="6">
    <source>
        <dbReference type="ARBA" id="ARBA00022777"/>
    </source>
</evidence>
<dbReference type="SMART" id="SM00387">
    <property type="entry name" value="HATPase_c"/>
    <property type="match status" value="1"/>
</dbReference>
<dbReference type="CDD" id="cd00075">
    <property type="entry name" value="HATPase"/>
    <property type="match status" value="1"/>
</dbReference>